<keyword evidence="8" id="KW-0732">Signal</keyword>
<dbReference type="STRING" id="29529.SAMN04488122_3397"/>
<evidence type="ECO:0000256" key="3">
    <source>
        <dbReference type="ARBA" id="ARBA00022452"/>
    </source>
</evidence>
<sequence length="1191" mass="132091">MKTYAFVFTVALLLSANLYAQKINITGRNLSLEKIFREVEKQTDYSFLVGKETLKKSKPVNLNLKNASLAQVLDQCLTDQQLTWEIKNKVIVVTPVPTSAPAQPATMQAVPSDPDNIMWGRVIDEHNIPVIGASVRASIGADRIQMSFTDEKGDFILSEVDMPSVQLQITSVNIEPWTGELKKQPQPQVIHVKSKVYQLTDVKVVLNTGYQKLDKERATGSFGKPDMAIVSKRTGTMDIMSRLDGLIPGLTLSVGTDQPTTANPNGNGVSTRKSVIRGKGTLFLDTDPLYVINGTIVTDFSTLNPDDVESITVLKDAAAAAIYGARAANGVVVVTTKSGKNNQRLTVNYNGFFNYQGKPDFSYIPVLTSQQFISVAKELFNPQLYPWNSQYDQTIAPHDQLLYDHYRGLISDAQFNKGMDSLGNINNRQQILDLLVRPAMSSNHTISVSGGNNMYSFYGSLAYTLSQDNTPGNKNNSYKINLTQNIQPSRNIRISVNASLINNVSSGRNAIEAGPSALPYLLLRDASGKNIPADFMLGWSDSLRLDYQNRSKINMGYVPLDEVNYTSYNRNNIFINLTGNASVKIWKGLSFEGTYGYVKSPGISKYFTDNREYRQRRQLLSFTIAPTVNSTPQYLVPITGGTFTSGNNDQRNWTVRNQLIYSATPRQGKDHLLLQVGQEAQEQFNFTTSNTYMGYDEKMGTYGLVDYASLSNGATGTVTGYGYLPQPYYINQTLSRFTSRFALASYTFNDKYSLDGSWRQDKSNLFGSDVSSQNKPVWSIGAKWQLGKENFFKSLSWIDNLGIRATYGITGNSPYVGAASVQDILRAYPQSQSGGVGGDALSINSTANTKLSWETTHTINIGIDYGLLKGRINGGIDIYSKTTTNMLGNIPLNPFTGSYSATGNLGKYSNKGIELSISSQNIKSTDFNWSSTIIFSYNHNKLLSFQPLSGYSNTGDYKINSFYYVGYPAGPVFAYNYAGLDNVGDPQIRLGDKTVTKDPSYKTTPDDIKYMGTTVPVFNGGITNTFSYKAVSLSVNMIYNLGNVMRRDVDRTYAARLSSMGANFAAGNLSAYFLDRWKKPGDEAFTNAPVYLADPAEDYRRNMNYYYKADINVVSAAYIKIRDITLNYELPADWLKSLNIKQFSIYGQATNFLVWKANHLGVDPEYQDLRQGYMSVPPYLHSYSLGVNVTL</sequence>
<dbReference type="InterPro" id="IPR036942">
    <property type="entry name" value="Beta-barrel_TonB_sf"/>
</dbReference>
<evidence type="ECO:0000256" key="8">
    <source>
        <dbReference type="SAM" id="SignalP"/>
    </source>
</evidence>
<comment type="subcellular location">
    <subcellularLocation>
        <location evidence="1 7">Cell outer membrane</location>
        <topology evidence="1 7">Multi-pass membrane protein</topology>
    </subcellularLocation>
</comment>
<keyword evidence="5 7" id="KW-0472">Membrane</keyword>
<dbReference type="InterPro" id="IPR011662">
    <property type="entry name" value="Secretin/TonB_short_N"/>
</dbReference>
<dbReference type="SUPFAM" id="SSF49464">
    <property type="entry name" value="Carboxypeptidase regulatory domain-like"/>
    <property type="match status" value="1"/>
</dbReference>
<feature type="domain" description="Secretin/TonB short N-terminal" evidence="9">
    <location>
        <begin position="45"/>
        <end position="96"/>
    </location>
</feature>
<evidence type="ECO:0000256" key="5">
    <source>
        <dbReference type="ARBA" id="ARBA00023136"/>
    </source>
</evidence>
<dbReference type="Pfam" id="PF07715">
    <property type="entry name" value="Plug"/>
    <property type="match status" value="1"/>
</dbReference>
<dbReference type="Gene3D" id="2.170.130.10">
    <property type="entry name" value="TonB-dependent receptor, plug domain"/>
    <property type="match status" value="1"/>
</dbReference>
<dbReference type="InterPro" id="IPR008969">
    <property type="entry name" value="CarboxyPept-like_regulatory"/>
</dbReference>
<evidence type="ECO:0000256" key="1">
    <source>
        <dbReference type="ARBA" id="ARBA00004571"/>
    </source>
</evidence>
<keyword evidence="11" id="KW-1185">Reference proteome</keyword>
<keyword evidence="4 7" id="KW-0812">Transmembrane</keyword>
<organism evidence="10 11">
    <name type="scientific">Chitinophaga arvensicola</name>
    <dbReference type="NCBI Taxonomy" id="29529"/>
    <lineage>
        <taxon>Bacteria</taxon>
        <taxon>Pseudomonadati</taxon>
        <taxon>Bacteroidota</taxon>
        <taxon>Chitinophagia</taxon>
        <taxon>Chitinophagales</taxon>
        <taxon>Chitinophagaceae</taxon>
        <taxon>Chitinophaga</taxon>
    </lineage>
</organism>
<comment type="similarity">
    <text evidence="7">Belongs to the TonB-dependent receptor family.</text>
</comment>
<keyword evidence="2 7" id="KW-0813">Transport</keyword>
<reference evidence="11" key="1">
    <citation type="submission" date="2016-10" db="EMBL/GenBank/DDBJ databases">
        <authorList>
            <person name="Varghese N."/>
            <person name="Submissions S."/>
        </authorList>
    </citation>
    <scope>NUCLEOTIDE SEQUENCE [LARGE SCALE GENOMIC DNA]</scope>
    <source>
        <strain evidence="11">DSM 3695</strain>
    </source>
</reference>
<dbReference type="InterPro" id="IPR023997">
    <property type="entry name" value="TonB-dep_OMP_SusC/RagA_CS"/>
</dbReference>
<dbReference type="Pfam" id="PF07660">
    <property type="entry name" value="STN"/>
    <property type="match status" value="1"/>
</dbReference>
<dbReference type="InterPro" id="IPR023996">
    <property type="entry name" value="TonB-dep_OMP_SusC/RagA"/>
</dbReference>
<evidence type="ECO:0000256" key="2">
    <source>
        <dbReference type="ARBA" id="ARBA00022448"/>
    </source>
</evidence>
<dbReference type="InterPro" id="IPR012910">
    <property type="entry name" value="Plug_dom"/>
</dbReference>
<feature type="signal peptide" evidence="8">
    <location>
        <begin position="1"/>
        <end position="20"/>
    </location>
</feature>
<evidence type="ECO:0000313" key="11">
    <source>
        <dbReference type="Proteomes" id="UP000199310"/>
    </source>
</evidence>
<evidence type="ECO:0000256" key="6">
    <source>
        <dbReference type="ARBA" id="ARBA00023237"/>
    </source>
</evidence>
<dbReference type="GO" id="GO:0009279">
    <property type="term" value="C:cell outer membrane"/>
    <property type="evidence" value="ECO:0007669"/>
    <property type="project" value="UniProtKB-SubCell"/>
</dbReference>
<dbReference type="PROSITE" id="PS52016">
    <property type="entry name" value="TONB_DEPENDENT_REC_3"/>
    <property type="match status" value="1"/>
</dbReference>
<accession>A0A1I0RUM7</accession>
<feature type="chain" id="PRO_5011509345" evidence="8">
    <location>
        <begin position="21"/>
        <end position="1191"/>
    </location>
</feature>
<evidence type="ECO:0000259" key="9">
    <source>
        <dbReference type="SMART" id="SM00965"/>
    </source>
</evidence>
<proteinExistence type="inferred from homology"/>
<evidence type="ECO:0000256" key="4">
    <source>
        <dbReference type="ARBA" id="ARBA00022692"/>
    </source>
</evidence>
<dbReference type="NCBIfam" id="TIGR04057">
    <property type="entry name" value="SusC_RagA_signa"/>
    <property type="match status" value="1"/>
</dbReference>
<gene>
    <name evidence="10" type="ORF">SAMN04488122_3397</name>
</gene>
<dbReference type="SUPFAM" id="SSF56935">
    <property type="entry name" value="Porins"/>
    <property type="match status" value="1"/>
</dbReference>
<keyword evidence="3 7" id="KW-1134">Transmembrane beta strand</keyword>
<dbReference type="InterPro" id="IPR037066">
    <property type="entry name" value="Plug_dom_sf"/>
</dbReference>
<dbReference type="InterPro" id="IPR039426">
    <property type="entry name" value="TonB-dep_rcpt-like"/>
</dbReference>
<dbReference type="EMBL" id="FOJG01000001">
    <property type="protein sequence ID" value="SEW44961.1"/>
    <property type="molecule type" value="Genomic_DNA"/>
</dbReference>
<keyword evidence="6 7" id="KW-0998">Cell outer membrane</keyword>
<dbReference type="Gene3D" id="2.40.170.20">
    <property type="entry name" value="TonB-dependent receptor, beta-barrel domain"/>
    <property type="match status" value="1"/>
</dbReference>
<name>A0A1I0RUM7_9BACT</name>
<evidence type="ECO:0000313" key="10">
    <source>
        <dbReference type="EMBL" id="SEW44961.1"/>
    </source>
</evidence>
<dbReference type="Proteomes" id="UP000199310">
    <property type="component" value="Unassembled WGS sequence"/>
</dbReference>
<dbReference type="SMART" id="SM00965">
    <property type="entry name" value="STN"/>
    <property type="match status" value="1"/>
</dbReference>
<dbReference type="AlphaFoldDB" id="A0A1I0RUM7"/>
<dbReference type="NCBIfam" id="TIGR04056">
    <property type="entry name" value="OMP_RagA_SusC"/>
    <property type="match status" value="1"/>
</dbReference>
<protein>
    <submittedName>
        <fullName evidence="10">TonB-linked outer membrane protein, SusC/RagA family</fullName>
    </submittedName>
</protein>
<evidence type="ECO:0000256" key="7">
    <source>
        <dbReference type="PROSITE-ProRule" id="PRU01360"/>
    </source>
</evidence>